<dbReference type="SUPFAM" id="SSF143011">
    <property type="entry name" value="RelE-like"/>
    <property type="match status" value="1"/>
</dbReference>
<dbReference type="InterPro" id="IPR035093">
    <property type="entry name" value="RelE/ParE_toxin_dom_sf"/>
</dbReference>
<dbReference type="Gene3D" id="3.30.2310.20">
    <property type="entry name" value="RelE-like"/>
    <property type="match status" value="1"/>
</dbReference>
<dbReference type="Proteomes" id="UP000469724">
    <property type="component" value="Unassembled WGS sequence"/>
</dbReference>
<dbReference type="RefSeq" id="WP_163300744.1">
    <property type="nucleotide sequence ID" value="NZ_JAAGRQ010000008.1"/>
</dbReference>
<protein>
    <recommendedName>
        <fullName evidence="3">Type II toxin-antitoxin system RelE/ParE family toxin</fullName>
    </recommendedName>
</protein>
<name>A0A7K3NHM8_9BACT</name>
<evidence type="ECO:0008006" key="3">
    <source>
        <dbReference type="Google" id="ProtNLM"/>
    </source>
</evidence>
<dbReference type="EMBL" id="JAAGRQ010000008">
    <property type="protein sequence ID" value="NDY55692.1"/>
    <property type="molecule type" value="Genomic_DNA"/>
</dbReference>
<proteinExistence type="predicted"/>
<keyword evidence="2" id="KW-1185">Reference proteome</keyword>
<evidence type="ECO:0000313" key="1">
    <source>
        <dbReference type="EMBL" id="NDY55692.1"/>
    </source>
</evidence>
<organism evidence="1 2">
    <name type="scientific">Desulfolutivibrio sulfodismutans</name>
    <dbReference type="NCBI Taxonomy" id="63561"/>
    <lineage>
        <taxon>Bacteria</taxon>
        <taxon>Pseudomonadati</taxon>
        <taxon>Thermodesulfobacteriota</taxon>
        <taxon>Desulfovibrionia</taxon>
        <taxon>Desulfovibrionales</taxon>
        <taxon>Desulfovibrionaceae</taxon>
        <taxon>Desulfolutivibrio</taxon>
    </lineage>
</organism>
<evidence type="ECO:0000313" key="2">
    <source>
        <dbReference type="Proteomes" id="UP000469724"/>
    </source>
</evidence>
<sequence length="84" mass="9408">MGRTLVIGRKAQAFIVALPDAQRAKIKQAVSRLVAGDVQGLDIKKLKPHPHDYRLRIGGVRILFTSDAEKLFIYKAGYRGDVYK</sequence>
<gene>
    <name evidence="1" type="ORF">G3N56_02910</name>
</gene>
<dbReference type="AlphaFoldDB" id="A0A7K3NHM8"/>
<accession>A0A7K3NHM8</accession>
<reference evidence="1 2" key="1">
    <citation type="submission" date="2020-02" db="EMBL/GenBank/DDBJ databases">
        <title>Comparative genomics of sulfur disproportionating microorganisms.</title>
        <authorList>
            <person name="Ward L.M."/>
            <person name="Bertran E."/>
            <person name="Johnston D.T."/>
        </authorList>
    </citation>
    <scope>NUCLEOTIDE SEQUENCE [LARGE SCALE GENOMIC DNA]</scope>
    <source>
        <strain evidence="1 2">DSM 3696</strain>
    </source>
</reference>
<comment type="caution">
    <text evidence="1">The sequence shown here is derived from an EMBL/GenBank/DDBJ whole genome shotgun (WGS) entry which is preliminary data.</text>
</comment>